<proteinExistence type="predicted"/>
<name>A0ABW7PGA9_9ACTN</name>
<organism evidence="2 3">
    <name type="scientific">Streptomyces racemochromogenes</name>
    <dbReference type="NCBI Taxonomy" id="67353"/>
    <lineage>
        <taxon>Bacteria</taxon>
        <taxon>Bacillati</taxon>
        <taxon>Actinomycetota</taxon>
        <taxon>Actinomycetes</taxon>
        <taxon>Kitasatosporales</taxon>
        <taxon>Streptomycetaceae</taxon>
        <taxon>Streptomyces</taxon>
    </lineage>
</organism>
<protein>
    <recommendedName>
        <fullName evidence="4">Relaxase domain-containing protein</fullName>
    </recommendedName>
</protein>
<dbReference type="RefSeq" id="WP_395511137.1">
    <property type="nucleotide sequence ID" value="NZ_JBBDHD010000051.1"/>
</dbReference>
<sequence length="243" mass="25418">MLIGPGSIRLRLGGEIAAATVDATGIAPYGDEQACRWVAVRHAPDHIHITGTLARIDGRRQPRLRRDLLAVHTVARAFETLWGLTPMSPQDRTAVGRPSTAELAKETGAACWRVPARPCSAPYARRPRSPSTTPTSAYGRASPPAVGSADRSAEARLVREAAVLPGRSGRAEGAGEVAALGDLLVAAAHAPAAVRDRIAAADAFERAGRAPEERSLEERAQAGWGASARTSERTRAPPGAAAP</sequence>
<feature type="region of interest" description="Disordered" evidence="1">
    <location>
        <begin position="205"/>
        <end position="243"/>
    </location>
</feature>
<keyword evidence="3" id="KW-1185">Reference proteome</keyword>
<comment type="caution">
    <text evidence="2">The sequence shown here is derived from an EMBL/GenBank/DDBJ whole genome shotgun (WGS) entry which is preliminary data.</text>
</comment>
<dbReference type="EMBL" id="JBBDHD010000051">
    <property type="protein sequence ID" value="MFH7597358.1"/>
    <property type="molecule type" value="Genomic_DNA"/>
</dbReference>
<feature type="compositionally biased region" description="Basic and acidic residues" evidence="1">
    <location>
        <begin position="205"/>
        <end position="220"/>
    </location>
</feature>
<gene>
    <name evidence="2" type="ORF">WDV06_19970</name>
</gene>
<feature type="compositionally biased region" description="Low complexity" evidence="1">
    <location>
        <begin position="121"/>
        <end position="137"/>
    </location>
</feature>
<feature type="region of interest" description="Disordered" evidence="1">
    <location>
        <begin position="121"/>
        <end position="153"/>
    </location>
</feature>
<evidence type="ECO:0000313" key="2">
    <source>
        <dbReference type="EMBL" id="MFH7597358.1"/>
    </source>
</evidence>
<dbReference type="Proteomes" id="UP001610631">
    <property type="component" value="Unassembled WGS sequence"/>
</dbReference>
<accession>A0ABW7PGA9</accession>
<reference evidence="2 3" key="1">
    <citation type="submission" date="2024-03" db="EMBL/GenBank/DDBJ databases">
        <title>Whole genome sequencing of Streptomyces racemochromogenes, to identify antimicrobial biosynthetic gene clusters.</title>
        <authorList>
            <person name="Suryawanshi P."/>
            <person name="Krishnaraj P.U."/>
            <person name="Arun Y.P."/>
            <person name="Suryawanshi M.P."/>
            <person name="Rakshit O."/>
        </authorList>
    </citation>
    <scope>NUCLEOTIDE SEQUENCE [LARGE SCALE GENOMIC DNA]</scope>
    <source>
        <strain evidence="2 3">AUDT626</strain>
    </source>
</reference>
<evidence type="ECO:0000256" key="1">
    <source>
        <dbReference type="SAM" id="MobiDB-lite"/>
    </source>
</evidence>
<evidence type="ECO:0008006" key="4">
    <source>
        <dbReference type="Google" id="ProtNLM"/>
    </source>
</evidence>
<evidence type="ECO:0000313" key="3">
    <source>
        <dbReference type="Proteomes" id="UP001610631"/>
    </source>
</evidence>